<organism evidence="1 2">
    <name type="scientific">Parelaphostrongylus tenuis</name>
    <name type="common">Meningeal worm</name>
    <dbReference type="NCBI Taxonomy" id="148309"/>
    <lineage>
        <taxon>Eukaryota</taxon>
        <taxon>Metazoa</taxon>
        <taxon>Ecdysozoa</taxon>
        <taxon>Nematoda</taxon>
        <taxon>Chromadorea</taxon>
        <taxon>Rhabditida</taxon>
        <taxon>Rhabditina</taxon>
        <taxon>Rhabditomorpha</taxon>
        <taxon>Strongyloidea</taxon>
        <taxon>Metastrongylidae</taxon>
        <taxon>Parelaphostrongylus</taxon>
    </lineage>
</organism>
<reference evidence="1" key="1">
    <citation type="submission" date="2021-06" db="EMBL/GenBank/DDBJ databases">
        <title>Parelaphostrongylus tenuis whole genome reference sequence.</title>
        <authorList>
            <person name="Garwood T.J."/>
            <person name="Larsen P.A."/>
            <person name="Fountain-Jones N.M."/>
            <person name="Garbe J.R."/>
            <person name="Macchietto M.G."/>
            <person name="Kania S.A."/>
            <person name="Gerhold R.W."/>
            <person name="Richards J.E."/>
            <person name="Wolf T.M."/>
        </authorList>
    </citation>
    <scope>NUCLEOTIDE SEQUENCE</scope>
    <source>
        <strain evidence="1">MNPRO001-30</strain>
        <tissue evidence="1">Meninges</tissue>
    </source>
</reference>
<sequence length="76" mass="8799">MVTCHDSVTCNNIITYNNTVSYNNTTCHNTVAYETFIVSSDDDTSHQSTLILTYAYVRITICRDHTVMYIHRHVHE</sequence>
<name>A0AAD5QR12_PARTN</name>
<comment type="caution">
    <text evidence="1">The sequence shown here is derived from an EMBL/GenBank/DDBJ whole genome shotgun (WGS) entry which is preliminary data.</text>
</comment>
<proteinExistence type="predicted"/>
<accession>A0AAD5QR12</accession>
<dbReference type="Proteomes" id="UP001196413">
    <property type="component" value="Unassembled WGS sequence"/>
</dbReference>
<dbReference type="EMBL" id="JAHQIW010003548">
    <property type="protein sequence ID" value="KAJ1359127.1"/>
    <property type="molecule type" value="Genomic_DNA"/>
</dbReference>
<evidence type="ECO:0000313" key="2">
    <source>
        <dbReference type="Proteomes" id="UP001196413"/>
    </source>
</evidence>
<gene>
    <name evidence="1" type="ORF">KIN20_017778</name>
</gene>
<keyword evidence="2" id="KW-1185">Reference proteome</keyword>
<protein>
    <submittedName>
        <fullName evidence="1">Uncharacterized protein</fullName>
    </submittedName>
</protein>
<dbReference type="AlphaFoldDB" id="A0AAD5QR12"/>
<evidence type="ECO:0000313" key="1">
    <source>
        <dbReference type="EMBL" id="KAJ1359127.1"/>
    </source>
</evidence>